<dbReference type="AlphaFoldDB" id="A0A0B4S3H6"/>
<reference evidence="1" key="1">
    <citation type="submission" date="2016-01" db="EMBL/GenBank/DDBJ databases">
        <title>Acinetobacter baumannii genomic island 1 (AGI1) a novel antibiotic resistance island found in ST25 A. baumannii.</title>
        <authorList>
            <person name="Hamidian M."/>
            <person name="Hall R.M."/>
        </authorList>
    </citation>
    <scope>NUCLEOTIDE SEQUENCE</scope>
    <source>
        <strain evidence="1">D4</strain>
    </source>
</reference>
<gene>
    <name evidence="1" type="primary">A023</name>
</gene>
<sequence length="311" mass="35150">MHSVHMSSFRVLTKQRSRKSYKLGELNGDNKLSAYEITKKILQSKVNIPLEDQDSKLIVSIPTGNLTFDDSKRIIYGYVNAGRYGENYTVRQKTLSSTNHKKVTHDEVTEKKRYIFIYLPDSLDTGIFAFHETSRLNARTPIKSTVELGFKAHNPSLEARILPLLHKDIPQTIKDSPVIEIKAIGYKTSKDTADAMRLIGDRMTADFVIKNKGYSMGYINDYLGKSPSQNKLIDILEPNSDKIKITAQVNGKNKIYDLRNIIAKGVSVTLDDASLNINPITNEPNQADLHNCVKEEINDYICEIYGKGYCI</sequence>
<dbReference type="EMBL" id="KP054476">
    <property type="protein sequence ID" value="AIZ49200.1"/>
    <property type="molecule type" value="Genomic_DNA"/>
</dbReference>
<evidence type="ECO:0000313" key="1">
    <source>
        <dbReference type="EMBL" id="AIZ49200.1"/>
    </source>
</evidence>
<accession>A0A0B4S3H6</accession>
<protein>
    <submittedName>
        <fullName evidence="1">A023</fullName>
    </submittedName>
</protein>
<dbReference type="RefSeq" id="WP_000556384.1">
    <property type="nucleotide sequence ID" value="NZ_CP048849.1"/>
</dbReference>
<proteinExistence type="predicted"/>
<organism evidence="1">
    <name type="scientific">Acinetobacter baumannii</name>
    <dbReference type="NCBI Taxonomy" id="470"/>
    <lineage>
        <taxon>Bacteria</taxon>
        <taxon>Pseudomonadati</taxon>
        <taxon>Pseudomonadota</taxon>
        <taxon>Gammaproteobacteria</taxon>
        <taxon>Moraxellales</taxon>
        <taxon>Moraxellaceae</taxon>
        <taxon>Acinetobacter</taxon>
        <taxon>Acinetobacter calcoaceticus/baumannii complex</taxon>
    </lineage>
</organism>
<name>A0A0B4S3H6_ACIBA</name>